<feature type="transmembrane region" description="Helical" evidence="3">
    <location>
        <begin position="868"/>
        <end position="894"/>
    </location>
</feature>
<dbReference type="STRING" id="356882.A0A423WGB4"/>
<proteinExistence type="predicted"/>
<dbReference type="InterPro" id="IPR002523">
    <property type="entry name" value="MgTranspt_CorA/ZnTranspt_ZntB"/>
</dbReference>
<accession>A0A423WGB4</accession>
<dbReference type="Pfam" id="PF01544">
    <property type="entry name" value="CorA"/>
    <property type="match status" value="1"/>
</dbReference>
<evidence type="ECO:0000313" key="4">
    <source>
        <dbReference type="EMBL" id="ROW02391.1"/>
    </source>
</evidence>
<keyword evidence="3" id="KW-0812">Transmembrane</keyword>
<evidence type="ECO:0000256" key="1">
    <source>
        <dbReference type="SAM" id="Coils"/>
    </source>
</evidence>
<feature type="transmembrane region" description="Helical" evidence="3">
    <location>
        <begin position="840"/>
        <end position="861"/>
    </location>
</feature>
<dbReference type="OrthoDB" id="5361176at2759"/>
<sequence>MPDSSDTWQPKDAVTDTPFHILKVVDYQSFYNKEVEKVRKEDGEEWPENDKELVQSILEKIRVPWLKELNRLDKRASFAWPHARDEGINTFRLDDHFWVWKALKSLEDLGLWTNQLSPKVEDGNSDSSDSTHAADDDEKREEEEFARIVRRLLPGDVQRGILQRFTTENDVSRKRMLAVTRSARESRFLFHARDSALFYGYDHDFFLPGSSFHELWENTIEAQLYHDENKENGWGNSIRYALGILVGTRDRCLNQQSPADLVKHCAEVLISSGGHNGFFPGQLDEATKKPVLFYDEEDRDFYHHANFEVNHVLLTHARRIDIVCRETIVSPEKQTRLTGKAKPHPSNEDEFLHNLFSELAEMLVGLMEQPKRQKIFRESPAGDHTPDPVSNRAKISQRLDGRRRLTMKKFIPFNNLIDASRIINFEDEWLYDYPEFLSTEKVSLVQEINSLLKSGRPSSDLMGGILAQKMQEYRGDREFSLLWAPLYNAEIHMADTPKQKYLGRREKRQFRVNPFTRLDIFNMDSELGAARTAEKAKKRFIWLPYAKAEIALLCWMASPEVEKPALSLFFDRHSKYENHVWDDTTMVLNTWQTELHLSFYVLVDTSVAAYQRGGLPTDSRDPFPGSSRKEIWRASIGFRFDGDIFDRYWTCHFIEHVPGSIDARDSNGDRIPPFQSPDRHTDKQWRQRKVLELHLLDCILITILESSREILDQVTKELGVNVTLSSSVLNSEIYLSSKDDSQKFEQLLQIIDDDITSILNTLQKWSTREKDRGEEKPRWTRSDERKYRGAINKLQGSTERHIRDLEIRRDNVRKLKETLTTRREKARQDLEFHWNENIRYFTYVTVIFLPLGFASSFYSMAGPPEHDLIISLAEFAVAAFAVTVVLLLSAKWILSAANDLPIVALKRATGKSMLVKEHQEGKLGDHKPEKEQKSGTGVPGQKTKRQEDLHGAFSSPASFWLAYIFVEIPALRASRAVSALIKGEVSAAAAANPVEMDIVTGYASL</sequence>
<feature type="compositionally biased region" description="Basic and acidic residues" evidence="2">
    <location>
        <begin position="918"/>
        <end position="933"/>
    </location>
</feature>
<feature type="region of interest" description="Disordered" evidence="2">
    <location>
        <begin position="120"/>
        <end position="141"/>
    </location>
</feature>
<gene>
    <name evidence="4" type="ORF">VMCG_06097</name>
</gene>
<dbReference type="EMBL" id="LKEA01000017">
    <property type="protein sequence ID" value="ROW02391.1"/>
    <property type="molecule type" value="Genomic_DNA"/>
</dbReference>
<reference evidence="4 5" key="1">
    <citation type="submission" date="2015-09" db="EMBL/GenBank/DDBJ databases">
        <title>Host preference determinants of Valsa canker pathogens revealed by comparative genomics.</title>
        <authorList>
            <person name="Yin Z."/>
            <person name="Huang L."/>
        </authorList>
    </citation>
    <scope>NUCLEOTIDE SEQUENCE [LARGE SCALE GENOMIC DNA]</scope>
    <source>
        <strain evidence="4 5">03-1</strain>
    </source>
</reference>
<keyword evidence="1" id="KW-0175">Coiled coil</keyword>
<comment type="caution">
    <text evidence="4">The sequence shown here is derived from an EMBL/GenBank/DDBJ whole genome shotgun (WGS) entry which is preliminary data.</text>
</comment>
<organism evidence="4 5">
    <name type="scientific">Cytospora schulzeri</name>
    <dbReference type="NCBI Taxonomy" id="448051"/>
    <lineage>
        <taxon>Eukaryota</taxon>
        <taxon>Fungi</taxon>
        <taxon>Dikarya</taxon>
        <taxon>Ascomycota</taxon>
        <taxon>Pezizomycotina</taxon>
        <taxon>Sordariomycetes</taxon>
        <taxon>Sordariomycetidae</taxon>
        <taxon>Diaporthales</taxon>
        <taxon>Cytosporaceae</taxon>
        <taxon>Cytospora</taxon>
    </lineage>
</organism>
<evidence type="ECO:0000256" key="2">
    <source>
        <dbReference type="SAM" id="MobiDB-lite"/>
    </source>
</evidence>
<dbReference type="GO" id="GO:0046873">
    <property type="term" value="F:metal ion transmembrane transporter activity"/>
    <property type="evidence" value="ECO:0007669"/>
    <property type="project" value="InterPro"/>
</dbReference>
<keyword evidence="5" id="KW-1185">Reference proteome</keyword>
<dbReference type="GO" id="GO:0016020">
    <property type="term" value="C:membrane"/>
    <property type="evidence" value="ECO:0007669"/>
    <property type="project" value="InterPro"/>
</dbReference>
<feature type="coiled-coil region" evidence="1">
    <location>
        <begin position="802"/>
        <end position="829"/>
    </location>
</feature>
<keyword evidence="3" id="KW-1133">Transmembrane helix</keyword>
<dbReference type="AlphaFoldDB" id="A0A423WGB4"/>
<evidence type="ECO:0000256" key="3">
    <source>
        <dbReference type="SAM" id="Phobius"/>
    </source>
</evidence>
<feature type="region of interest" description="Disordered" evidence="2">
    <location>
        <begin position="918"/>
        <end position="946"/>
    </location>
</feature>
<evidence type="ECO:0000313" key="5">
    <source>
        <dbReference type="Proteomes" id="UP000283895"/>
    </source>
</evidence>
<protein>
    <recommendedName>
        <fullName evidence="6">Mg2+ transporter zinc transport protein</fullName>
    </recommendedName>
</protein>
<keyword evidence="3" id="KW-0472">Membrane</keyword>
<dbReference type="Proteomes" id="UP000283895">
    <property type="component" value="Unassembled WGS sequence"/>
</dbReference>
<evidence type="ECO:0008006" key="6">
    <source>
        <dbReference type="Google" id="ProtNLM"/>
    </source>
</evidence>
<name>A0A423WGB4_9PEZI</name>
<dbReference type="Gene3D" id="1.20.58.340">
    <property type="entry name" value="Magnesium transport protein CorA, transmembrane region"/>
    <property type="match status" value="1"/>
</dbReference>